<dbReference type="Gene3D" id="3.40.50.300">
    <property type="entry name" value="P-loop containing nucleotide triphosphate hydrolases"/>
    <property type="match status" value="1"/>
</dbReference>
<reference evidence="2" key="1">
    <citation type="journal article" date="2024" name="Int. J. Syst. Evol. Microbiol.">
        <title>Methylomarinovum tepidoasis sp. nov., a moderately thermophilic methanotroph of the family Methylothermaceae isolated from a deep-sea hydrothermal field.</title>
        <authorList>
            <person name="Hirayama H."/>
            <person name="Takaki Y."/>
            <person name="Abe M."/>
            <person name="Miyazaki M."/>
            <person name="Uematsu K."/>
            <person name="Matsui Y."/>
            <person name="Takai K."/>
        </authorList>
    </citation>
    <scope>NUCLEOTIDE SEQUENCE [LARGE SCALE GENOMIC DNA]</scope>
    <source>
        <strain evidence="2">IT-9</strain>
    </source>
</reference>
<accession>A0AAU9C4V2</accession>
<dbReference type="InterPro" id="IPR027417">
    <property type="entry name" value="P-loop_NTPase"/>
</dbReference>
<keyword evidence="2" id="KW-1185">Reference proteome</keyword>
<evidence type="ECO:0000313" key="1">
    <source>
        <dbReference type="EMBL" id="BCX82783.1"/>
    </source>
</evidence>
<proteinExistence type="predicted"/>
<dbReference type="RefSeq" id="WP_317705171.1">
    <property type="nucleotide sequence ID" value="NZ_AP024714.1"/>
</dbReference>
<dbReference type="KEGG" id="mcau:MIT9_P2371"/>
<name>A0AAU9C4V2_9GAMM</name>
<dbReference type="EMBL" id="AP024714">
    <property type="protein sequence ID" value="BCX82783.1"/>
    <property type="molecule type" value="Genomic_DNA"/>
</dbReference>
<dbReference type="SUPFAM" id="SSF52540">
    <property type="entry name" value="P-loop containing nucleoside triphosphate hydrolases"/>
    <property type="match status" value="2"/>
</dbReference>
<evidence type="ECO:0000313" key="2">
    <source>
        <dbReference type="Proteomes" id="UP001321825"/>
    </source>
</evidence>
<protein>
    <recommendedName>
        <fullName evidence="3">ATPase</fullName>
    </recommendedName>
</protein>
<evidence type="ECO:0008006" key="3">
    <source>
        <dbReference type="Google" id="ProtNLM"/>
    </source>
</evidence>
<gene>
    <name evidence="1" type="ORF">MIT9_P2371</name>
</gene>
<sequence length="291" mass="33525">MRMTPREFLAWDAKRITLLGMSGVGKTTLANKLPKEQWFHYSGDYRIGTKYLNEPILDNIKRQAMQVPFLRDLLRSDSIYICNNITVDNLTPISTFLGKVGDPARGGLPLAEFKRRQALHREAEIAAMRDVPAFIDKARDIYGYRHFINDAGGSVCELDEPEVLEILARHTVMVYIRTTPDLEQTLIERARRAPKPLYYREDFLDRQLHAFMREKGYRAVEEIPPDEFVIWVFPRLLQSRLPRYQQIADRYGYVIDAGEAAKVRDEQDFLQLVADAIAARESRKAYEGGAG</sequence>
<dbReference type="Proteomes" id="UP001321825">
    <property type="component" value="Chromosome"/>
</dbReference>
<dbReference type="AlphaFoldDB" id="A0AAU9C4V2"/>
<organism evidence="1 2">
    <name type="scientific">Methylomarinovum caldicuralii</name>
    <dbReference type="NCBI Taxonomy" id="438856"/>
    <lineage>
        <taxon>Bacteria</taxon>
        <taxon>Pseudomonadati</taxon>
        <taxon>Pseudomonadota</taxon>
        <taxon>Gammaproteobacteria</taxon>
        <taxon>Methylococcales</taxon>
        <taxon>Methylothermaceae</taxon>
        <taxon>Methylomarinovum</taxon>
    </lineage>
</organism>